<organism evidence="1">
    <name type="scientific">Zea mays</name>
    <name type="common">Maize</name>
    <dbReference type="NCBI Taxonomy" id="4577"/>
    <lineage>
        <taxon>Eukaryota</taxon>
        <taxon>Viridiplantae</taxon>
        <taxon>Streptophyta</taxon>
        <taxon>Embryophyta</taxon>
        <taxon>Tracheophyta</taxon>
        <taxon>Spermatophyta</taxon>
        <taxon>Magnoliopsida</taxon>
        <taxon>Liliopsida</taxon>
        <taxon>Poales</taxon>
        <taxon>Poaceae</taxon>
        <taxon>PACMAD clade</taxon>
        <taxon>Panicoideae</taxon>
        <taxon>Andropogonodae</taxon>
        <taxon>Andropogoneae</taxon>
        <taxon>Tripsacinae</taxon>
        <taxon>Zea</taxon>
    </lineage>
</organism>
<sequence length="234" mass="24659">MQQQQQSSVAGGSSAAAMPLLHGRQPTCAPVAMPGLVELDAVAHHGSIGWSSPSVVVPAASSGGGGKDARLGLGVGGRRFGSRGKYLVLHMQVDVFSFGIILWKILTGEEPYANMHCGAIIGLQWTVVRDRKGSEGGEQVLREWYIQGAPLLGNSAAASDEILAVDTPSDGGDVVIVSSSENSTSTPSAVSWRARFVGQGYKQVCGRAVVWGDDVVREMAAHLDYLSINFLRIK</sequence>
<dbReference type="PANTHER" id="PTHR47909">
    <property type="entry name" value="ALPHA/BETA-HYDROLASES SUPERFAMILY PROTEIN"/>
    <property type="match status" value="1"/>
</dbReference>
<dbReference type="ExpressionAtlas" id="A0A1D6NFX9">
    <property type="expression patterns" value="baseline and differential"/>
</dbReference>
<keyword evidence="1" id="KW-0378">Hydrolase</keyword>
<feature type="non-terminal residue" evidence="1">
    <location>
        <position position="234"/>
    </location>
</feature>
<dbReference type="AlphaFoldDB" id="A0A1D6NFX9"/>
<evidence type="ECO:0000313" key="1">
    <source>
        <dbReference type="EMBL" id="ONM39366.1"/>
    </source>
</evidence>
<proteinExistence type="predicted"/>
<dbReference type="GO" id="GO:0016787">
    <property type="term" value="F:hydrolase activity"/>
    <property type="evidence" value="ECO:0007669"/>
    <property type="project" value="UniProtKB-KW"/>
</dbReference>
<reference evidence="1" key="1">
    <citation type="submission" date="2015-12" db="EMBL/GenBank/DDBJ databases">
        <title>Update maize B73 reference genome by single molecule sequencing technologies.</title>
        <authorList>
            <consortium name="Maize Genome Sequencing Project"/>
            <person name="Ware D."/>
        </authorList>
    </citation>
    <scope>NUCLEOTIDE SEQUENCE [LARGE SCALE GENOMIC DNA]</scope>
    <source>
        <tissue evidence="1">Seedling</tissue>
    </source>
</reference>
<dbReference type="EMBL" id="CM007649">
    <property type="protein sequence ID" value="ONM39366.1"/>
    <property type="molecule type" value="Genomic_DNA"/>
</dbReference>
<dbReference type="SUPFAM" id="SSF56112">
    <property type="entry name" value="Protein kinase-like (PK-like)"/>
    <property type="match status" value="1"/>
</dbReference>
<dbReference type="InterPro" id="IPR011009">
    <property type="entry name" value="Kinase-like_dom_sf"/>
</dbReference>
<accession>A0A1D6NFX9</accession>
<gene>
    <name evidence="1" type="ORF">ZEAMMB73_Zm00001d043894</name>
</gene>
<protein>
    <submittedName>
        <fullName evidence="1">Alpha/beta-Hydrolases superfamily protein</fullName>
    </submittedName>
</protein>
<dbReference type="Gene3D" id="1.10.510.10">
    <property type="entry name" value="Transferase(Phosphotransferase) domain 1"/>
    <property type="match status" value="1"/>
</dbReference>
<name>A0A1D6NFX9_MAIZE</name>
<dbReference type="PANTHER" id="PTHR47909:SF2">
    <property type="entry name" value="GPI INOSITOL-DEACYLASE"/>
    <property type="match status" value="1"/>
</dbReference>
<dbReference type="STRING" id="4577.A0A1D6NFX9"/>
<dbReference type="InParanoid" id="A0A1D6NFX9"/>